<feature type="chain" id="PRO_5002733298" evidence="1">
    <location>
        <begin position="27"/>
        <end position="111"/>
    </location>
</feature>
<keyword evidence="3" id="KW-1185">Reference proteome</keyword>
<keyword evidence="1" id="KW-0732">Signal</keyword>
<sequence length="111" mass="12767">MTNQTLFKRVTLLSFSLWSPDGSCVAVGGKANQTIIFFSSRDKMRTKSMHFSSTPFPNVTKWSGWLHYMNLPKRITQAHCHVTPNSIRQYCEYRPIMHPSTTCTTRGSYDD</sequence>
<accession>A8XJ75</accession>
<gene>
    <name evidence="2 4" type="ORF">CBG14022</name>
    <name evidence="2" type="ORF">CBG_14022</name>
</gene>
<name>A8XJ75_CAEBR</name>
<dbReference type="InParanoid" id="A8XJ75"/>
<dbReference type="KEGG" id="cbr:CBG_14022"/>
<dbReference type="EMBL" id="HE600983">
    <property type="protein sequence ID" value="CAP32700.1"/>
    <property type="molecule type" value="Genomic_DNA"/>
</dbReference>
<evidence type="ECO:0000313" key="3">
    <source>
        <dbReference type="Proteomes" id="UP000008549"/>
    </source>
</evidence>
<dbReference type="Proteomes" id="UP000008549">
    <property type="component" value="Unassembled WGS sequence"/>
</dbReference>
<dbReference type="CTD" id="8586257"/>
<dbReference type="AlphaFoldDB" id="A8XJ75"/>
<protein>
    <submittedName>
        <fullName evidence="2">Protein CBG14022</fullName>
    </submittedName>
</protein>
<reference evidence="2 3" key="1">
    <citation type="journal article" date="2003" name="PLoS Biol.">
        <title>The genome sequence of Caenorhabditis briggsae: a platform for comparative genomics.</title>
        <authorList>
            <person name="Stein L.D."/>
            <person name="Bao Z."/>
            <person name="Blasiar D."/>
            <person name="Blumenthal T."/>
            <person name="Brent M.R."/>
            <person name="Chen N."/>
            <person name="Chinwalla A."/>
            <person name="Clarke L."/>
            <person name="Clee C."/>
            <person name="Coghlan A."/>
            <person name="Coulson A."/>
            <person name="D'Eustachio P."/>
            <person name="Fitch D.H."/>
            <person name="Fulton L.A."/>
            <person name="Fulton R.E."/>
            <person name="Griffiths-Jones S."/>
            <person name="Harris T.W."/>
            <person name="Hillier L.W."/>
            <person name="Kamath R."/>
            <person name="Kuwabara P.E."/>
            <person name="Mardis E.R."/>
            <person name="Marra M.A."/>
            <person name="Miner T.L."/>
            <person name="Minx P."/>
            <person name="Mullikin J.C."/>
            <person name="Plumb R.W."/>
            <person name="Rogers J."/>
            <person name="Schein J.E."/>
            <person name="Sohrmann M."/>
            <person name="Spieth J."/>
            <person name="Stajich J.E."/>
            <person name="Wei C."/>
            <person name="Willey D."/>
            <person name="Wilson R.K."/>
            <person name="Durbin R."/>
            <person name="Waterston R.H."/>
        </authorList>
    </citation>
    <scope>NUCLEOTIDE SEQUENCE [LARGE SCALE GENOMIC DNA]</scope>
    <source>
        <strain evidence="2 3">AF16</strain>
    </source>
</reference>
<evidence type="ECO:0000313" key="2">
    <source>
        <dbReference type="EMBL" id="CAP32700.1"/>
    </source>
</evidence>
<feature type="signal peptide" evidence="1">
    <location>
        <begin position="1"/>
        <end position="26"/>
    </location>
</feature>
<dbReference type="GeneID" id="8586257"/>
<evidence type="ECO:0000313" key="4">
    <source>
        <dbReference type="WormBase" id="CBG14022"/>
    </source>
</evidence>
<organism evidence="2 3">
    <name type="scientific">Caenorhabditis briggsae</name>
    <dbReference type="NCBI Taxonomy" id="6238"/>
    <lineage>
        <taxon>Eukaryota</taxon>
        <taxon>Metazoa</taxon>
        <taxon>Ecdysozoa</taxon>
        <taxon>Nematoda</taxon>
        <taxon>Chromadorea</taxon>
        <taxon>Rhabditida</taxon>
        <taxon>Rhabditina</taxon>
        <taxon>Rhabditomorpha</taxon>
        <taxon>Rhabditoidea</taxon>
        <taxon>Rhabditidae</taxon>
        <taxon>Peloderinae</taxon>
        <taxon>Caenorhabditis</taxon>
    </lineage>
</organism>
<proteinExistence type="predicted"/>
<evidence type="ECO:0000256" key="1">
    <source>
        <dbReference type="SAM" id="SignalP"/>
    </source>
</evidence>
<dbReference type="HOGENOM" id="CLU_2160648_0_0_1"/>
<dbReference type="WormBase" id="CBG14022">
    <property type="protein sequence ID" value="CBP09591"/>
    <property type="gene ID" value="WBGene00034670"/>
</dbReference>
<dbReference type="RefSeq" id="XP_002644262.1">
    <property type="nucleotide sequence ID" value="XM_002644216.1"/>
</dbReference>
<reference evidence="2 3" key="2">
    <citation type="journal article" date="2011" name="PLoS Genet.">
        <title>Caenorhabditis briggsae recombinant inbred line genotypes reveal inter-strain incompatibility and the evolution of recombination.</title>
        <authorList>
            <person name="Ross J.A."/>
            <person name="Koboldt D.C."/>
            <person name="Staisch J.E."/>
            <person name="Chamberlin H.M."/>
            <person name="Gupta B.P."/>
            <person name="Miller R.D."/>
            <person name="Baird S.E."/>
            <person name="Haag E.S."/>
        </authorList>
    </citation>
    <scope>NUCLEOTIDE SEQUENCE [LARGE SCALE GENOMIC DNA]</scope>
    <source>
        <strain evidence="2 3">AF16</strain>
    </source>
</reference>